<keyword evidence="5" id="KW-0677">Repeat</keyword>
<evidence type="ECO:0000313" key="8">
    <source>
        <dbReference type="EMBL" id="KND03994.1"/>
    </source>
</evidence>
<organism evidence="8 9">
    <name type="scientific">Spizellomyces punctatus (strain DAOM BR117)</name>
    <dbReference type="NCBI Taxonomy" id="645134"/>
    <lineage>
        <taxon>Eukaryota</taxon>
        <taxon>Fungi</taxon>
        <taxon>Fungi incertae sedis</taxon>
        <taxon>Chytridiomycota</taxon>
        <taxon>Chytridiomycota incertae sedis</taxon>
        <taxon>Chytridiomycetes</taxon>
        <taxon>Spizellomycetales</taxon>
        <taxon>Spizellomycetaceae</taxon>
        <taxon>Spizellomyces</taxon>
    </lineage>
</organism>
<protein>
    <submittedName>
        <fullName evidence="8">Uncharacterized protein</fullName>
    </submittedName>
</protein>
<dbReference type="eggNOG" id="KOG1446">
    <property type="taxonomic scope" value="Eukaryota"/>
</dbReference>
<keyword evidence="3" id="KW-0806">Transcription termination</keyword>
<dbReference type="GO" id="GO:0042800">
    <property type="term" value="F:histone H3K4 methyltransferase activity"/>
    <property type="evidence" value="ECO:0007669"/>
    <property type="project" value="EnsemblFungi"/>
</dbReference>
<name>A0A0L0HSZ4_SPIPD</name>
<dbReference type="Pfam" id="PF00400">
    <property type="entry name" value="WD40"/>
    <property type="match status" value="3"/>
</dbReference>
<keyword evidence="3" id="KW-0804">Transcription</keyword>
<dbReference type="GO" id="GO:0048188">
    <property type="term" value="C:Set1C/COMPASS complex"/>
    <property type="evidence" value="ECO:0007669"/>
    <property type="project" value="EnsemblFungi"/>
</dbReference>
<keyword evidence="3" id="KW-0805">Transcription regulation</keyword>
<dbReference type="GO" id="GO:0005847">
    <property type="term" value="C:mRNA cleavage and polyadenylation specificity factor complex"/>
    <property type="evidence" value="ECO:0007669"/>
    <property type="project" value="EnsemblFungi"/>
</dbReference>
<dbReference type="SUPFAM" id="SSF50978">
    <property type="entry name" value="WD40 repeat-like"/>
    <property type="match status" value="1"/>
</dbReference>
<dbReference type="SMART" id="SM00320">
    <property type="entry name" value="WD40"/>
    <property type="match status" value="4"/>
</dbReference>
<gene>
    <name evidence="8" type="ORF">SPPG_01442</name>
</gene>
<sequence length="330" mass="37006">MVTTTLGDKPEGERLTRDLITQFEIGKVFNDNRSQINSVDFDDTGEFCVTASDDDSLRVYDAVKGSSKQFVYSKKYGCAHARFTHHASSIIYASTKEDDTIRYLSVHDNRYLRYFKGHTRRVVGLELSPQDDHFLSASLDGTVRLWDLRVQHAQGLMNVPGQGRPCVNFDQTGKVFIVAFQESIKLYDLRNFDKGSFATFPVHDPNMMTGPPEFVGIEFSNDGRNILVSTRGETSYILDGFNGPMKQYLRGHINTRGIELQASYSPDGQFVACGSEDGSIHFWEAENGSRVCTLTGHTDPPAIVKWNPKYMMFASADSSLTFWTPTTTAP</sequence>
<dbReference type="VEuPathDB" id="FungiDB:SPPG_01442"/>
<accession>A0A0L0HSZ4</accession>
<dbReference type="OMA" id="HNEGYIR"/>
<dbReference type="PANTHER" id="PTHR19861">
    <property type="entry name" value="WD40 REPEAT PROTEIN SWD2"/>
    <property type="match status" value="1"/>
</dbReference>
<dbReference type="Gene3D" id="2.130.10.10">
    <property type="entry name" value="YVTN repeat-like/Quinoprotein amine dehydrogenase"/>
    <property type="match status" value="2"/>
</dbReference>
<evidence type="ECO:0000256" key="4">
    <source>
        <dbReference type="ARBA" id="ARBA00022574"/>
    </source>
</evidence>
<feature type="repeat" description="WD" evidence="7">
    <location>
        <begin position="115"/>
        <end position="149"/>
    </location>
</feature>
<dbReference type="GeneID" id="27685102"/>
<evidence type="ECO:0000256" key="2">
    <source>
        <dbReference type="ARBA" id="ARBA00005616"/>
    </source>
</evidence>
<dbReference type="InParanoid" id="A0A0L0HSZ4"/>
<evidence type="ECO:0000256" key="7">
    <source>
        <dbReference type="PROSITE-ProRule" id="PRU00221"/>
    </source>
</evidence>
<dbReference type="OrthoDB" id="27537at2759"/>
<evidence type="ECO:0000256" key="3">
    <source>
        <dbReference type="ARBA" id="ARBA00022472"/>
    </source>
</evidence>
<feature type="repeat" description="WD" evidence="7">
    <location>
        <begin position="263"/>
        <end position="293"/>
    </location>
</feature>
<comment type="similarity">
    <text evidence="2">Belongs to the WD repeat SWD2 family.</text>
</comment>
<dbReference type="GO" id="GO:0000723">
    <property type="term" value="P:telomere maintenance"/>
    <property type="evidence" value="ECO:0007669"/>
    <property type="project" value="EnsemblFungi"/>
</dbReference>
<evidence type="ECO:0000256" key="5">
    <source>
        <dbReference type="ARBA" id="ARBA00022737"/>
    </source>
</evidence>
<feature type="repeat" description="WD" evidence="7">
    <location>
        <begin position="294"/>
        <end position="330"/>
    </location>
</feature>
<dbReference type="InterPro" id="IPR015943">
    <property type="entry name" value="WD40/YVTN_repeat-like_dom_sf"/>
</dbReference>
<keyword evidence="4 7" id="KW-0853">WD repeat</keyword>
<dbReference type="InterPro" id="IPR036322">
    <property type="entry name" value="WD40_repeat_dom_sf"/>
</dbReference>
<dbReference type="Proteomes" id="UP000053201">
    <property type="component" value="Unassembled WGS sequence"/>
</dbReference>
<dbReference type="GO" id="GO:0031126">
    <property type="term" value="P:sno(s)RNA 3'-end processing"/>
    <property type="evidence" value="ECO:0007669"/>
    <property type="project" value="EnsemblFungi"/>
</dbReference>
<dbReference type="InterPro" id="IPR020472">
    <property type="entry name" value="WD40_PAC1"/>
</dbReference>
<dbReference type="PANTHER" id="PTHR19861:SF0">
    <property type="entry name" value="WD REPEAT-CONTAINING PROTEIN 82"/>
    <property type="match status" value="1"/>
</dbReference>
<evidence type="ECO:0000256" key="6">
    <source>
        <dbReference type="ARBA" id="ARBA00023242"/>
    </source>
</evidence>
<keyword evidence="6" id="KW-0539">Nucleus</keyword>
<dbReference type="PROSITE" id="PS50082">
    <property type="entry name" value="WD_REPEATS_2"/>
    <property type="match status" value="4"/>
</dbReference>
<dbReference type="PRINTS" id="PR00320">
    <property type="entry name" value="GPROTEINBRPT"/>
</dbReference>
<keyword evidence="9" id="KW-1185">Reference proteome</keyword>
<dbReference type="EMBL" id="KQ257451">
    <property type="protein sequence ID" value="KND03994.1"/>
    <property type="molecule type" value="Genomic_DNA"/>
</dbReference>
<evidence type="ECO:0000313" key="9">
    <source>
        <dbReference type="Proteomes" id="UP000053201"/>
    </source>
</evidence>
<dbReference type="GO" id="GO:0031124">
    <property type="term" value="P:mRNA 3'-end processing"/>
    <property type="evidence" value="ECO:0007669"/>
    <property type="project" value="EnsemblFungi"/>
</dbReference>
<comment type="subcellular location">
    <subcellularLocation>
        <location evidence="1">Nucleus</location>
    </subcellularLocation>
</comment>
<dbReference type="GO" id="GO:0003682">
    <property type="term" value="F:chromatin binding"/>
    <property type="evidence" value="ECO:0007669"/>
    <property type="project" value="TreeGrafter"/>
</dbReference>
<dbReference type="GO" id="GO:0006353">
    <property type="term" value="P:DNA-templated transcription termination"/>
    <property type="evidence" value="ECO:0007669"/>
    <property type="project" value="UniProtKB-KW"/>
</dbReference>
<dbReference type="FunCoup" id="A0A0L0HSZ4">
    <property type="interactions" value="602"/>
</dbReference>
<dbReference type="RefSeq" id="XP_016612033.1">
    <property type="nucleotide sequence ID" value="XM_016749759.1"/>
</dbReference>
<dbReference type="PROSITE" id="PS50294">
    <property type="entry name" value="WD_REPEATS_REGION"/>
    <property type="match status" value="2"/>
</dbReference>
<dbReference type="InterPro" id="IPR037867">
    <property type="entry name" value="Swd2/WDR82"/>
</dbReference>
<feature type="repeat" description="WD" evidence="7">
    <location>
        <begin position="29"/>
        <end position="70"/>
    </location>
</feature>
<proteinExistence type="inferred from homology"/>
<dbReference type="STRING" id="645134.A0A0L0HSZ4"/>
<dbReference type="InterPro" id="IPR001680">
    <property type="entry name" value="WD40_rpt"/>
</dbReference>
<dbReference type="AlphaFoldDB" id="A0A0L0HSZ4"/>
<evidence type="ECO:0000256" key="1">
    <source>
        <dbReference type="ARBA" id="ARBA00004123"/>
    </source>
</evidence>
<reference evidence="8 9" key="1">
    <citation type="submission" date="2009-08" db="EMBL/GenBank/DDBJ databases">
        <title>The Genome Sequence of Spizellomyces punctatus strain DAOM BR117.</title>
        <authorList>
            <consortium name="The Broad Institute Genome Sequencing Platform"/>
            <person name="Russ C."/>
            <person name="Cuomo C."/>
            <person name="Shea T."/>
            <person name="Young S.K."/>
            <person name="Zeng Q."/>
            <person name="Koehrsen M."/>
            <person name="Haas B."/>
            <person name="Borodovsky M."/>
            <person name="Guigo R."/>
            <person name="Alvarado L."/>
            <person name="Berlin A."/>
            <person name="Bochicchio J."/>
            <person name="Borenstein D."/>
            <person name="Chapman S."/>
            <person name="Chen Z."/>
            <person name="Engels R."/>
            <person name="Freedman E."/>
            <person name="Gellesch M."/>
            <person name="Goldberg J."/>
            <person name="Griggs A."/>
            <person name="Gujja S."/>
            <person name="Heiman D."/>
            <person name="Hepburn T."/>
            <person name="Howarth C."/>
            <person name="Jen D."/>
            <person name="Larson L."/>
            <person name="Lewis B."/>
            <person name="Mehta T."/>
            <person name="Park D."/>
            <person name="Pearson M."/>
            <person name="Roberts A."/>
            <person name="Saif S."/>
            <person name="Shenoy N."/>
            <person name="Sisk P."/>
            <person name="Stolte C."/>
            <person name="Sykes S."/>
            <person name="Thomson T."/>
            <person name="Walk T."/>
            <person name="White J."/>
            <person name="Yandava C."/>
            <person name="Burger G."/>
            <person name="Gray M.W."/>
            <person name="Holland P.W.H."/>
            <person name="King N."/>
            <person name="Lang F.B.F."/>
            <person name="Roger A.J."/>
            <person name="Ruiz-Trillo I."/>
            <person name="Lander E."/>
            <person name="Nusbaum C."/>
        </authorList>
    </citation>
    <scope>NUCLEOTIDE SEQUENCE [LARGE SCALE GENOMIC DNA]</scope>
    <source>
        <strain evidence="8 9">DAOM BR117</strain>
    </source>
</reference>